<keyword evidence="1" id="KW-1133">Transmembrane helix</keyword>
<keyword evidence="1" id="KW-0812">Transmembrane</keyword>
<accession>A0A4Y3QX99</accession>
<organism evidence="2 3">
    <name type="scientific">Streptomyces cacaoi</name>
    <dbReference type="NCBI Taxonomy" id="1898"/>
    <lineage>
        <taxon>Bacteria</taxon>
        <taxon>Bacillati</taxon>
        <taxon>Actinomycetota</taxon>
        <taxon>Actinomycetes</taxon>
        <taxon>Kitasatosporales</taxon>
        <taxon>Streptomycetaceae</taxon>
        <taxon>Streptomyces</taxon>
    </lineage>
</organism>
<keyword evidence="3" id="KW-1185">Reference proteome</keyword>
<name>A0A4Y3QX99_STRCI</name>
<gene>
    <name evidence="2" type="ORF">SCA03_21400</name>
</gene>
<dbReference type="Proteomes" id="UP000319210">
    <property type="component" value="Unassembled WGS sequence"/>
</dbReference>
<proteinExistence type="predicted"/>
<feature type="transmembrane region" description="Helical" evidence="1">
    <location>
        <begin position="38"/>
        <end position="57"/>
    </location>
</feature>
<comment type="caution">
    <text evidence="2">The sequence shown here is derived from an EMBL/GenBank/DDBJ whole genome shotgun (WGS) entry which is preliminary data.</text>
</comment>
<evidence type="ECO:0000313" key="3">
    <source>
        <dbReference type="Proteomes" id="UP000319210"/>
    </source>
</evidence>
<evidence type="ECO:0000256" key="1">
    <source>
        <dbReference type="SAM" id="Phobius"/>
    </source>
</evidence>
<evidence type="ECO:0000313" key="2">
    <source>
        <dbReference type="EMBL" id="GEB49589.1"/>
    </source>
</evidence>
<reference evidence="2 3" key="1">
    <citation type="submission" date="2019-06" db="EMBL/GenBank/DDBJ databases">
        <title>Whole genome shotgun sequence of Streptomyces cacaoi subsp. cacaoi NBRC 12748.</title>
        <authorList>
            <person name="Hosoyama A."/>
            <person name="Uohara A."/>
            <person name="Ohji S."/>
            <person name="Ichikawa N."/>
        </authorList>
    </citation>
    <scope>NUCLEOTIDE SEQUENCE [LARGE SCALE GENOMIC DNA]</scope>
    <source>
        <strain evidence="2 3">NBRC 12748</strain>
    </source>
</reference>
<protein>
    <submittedName>
        <fullName evidence="2">Uncharacterized protein</fullName>
    </submittedName>
</protein>
<sequence>MRPEPTGLPGPSEQGVGDVARCGRSTVLGVNAKTRIRIVTGGLVLLFVVVVVASALGGH</sequence>
<dbReference type="EMBL" id="BJMM01000007">
    <property type="protein sequence ID" value="GEB49589.1"/>
    <property type="molecule type" value="Genomic_DNA"/>
</dbReference>
<dbReference type="AlphaFoldDB" id="A0A4Y3QX99"/>
<keyword evidence="1" id="KW-0472">Membrane</keyword>